<keyword evidence="1" id="KW-0472">Membrane</keyword>
<reference evidence="2 3" key="2">
    <citation type="submission" date="2018-11" db="EMBL/GenBank/DDBJ databases">
        <authorList>
            <consortium name="Pathogen Informatics"/>
        </authorList>
    </citation>
    <scope>NUCLEOTIDE SEQUENCE [LARGE SCALE GENOMIC DNA]</scope>
</reference>
<feature type="transmembrane region" description="Helical" evidence="1">
    <location>
        <begin position="118"/>
        <end position="137"/>
    </location>
</feature>
<evidence type="ECO:0000256" key="1">
    <source>
        <dbReference type="SAM" id="Phobius"/>
    </source>
</evidence>
<evidence type="ECO:0000313" key="2">
    <source>
        <dbReference type="EMBL" id="VDO82339.1"/>
    </source>
</evidence>
<gene>
    <name evidence="2" type="ORF">OFLC_LOCUS12153</name>
</gene>
<keyword evidence="1" id="KW-0812">Transmembrane</keyword>
<keyword evidence="3" id="KW-1185">Reference proteome</keyword>
<dbReference type="Proteomes" id="UP000267606">
    <property type="component" value="Unassembled WGS sequence"/>
</dbReference>
<accession>A0A183HXE1</accession>
<keyword evidence="1" id="KW-1133">Transmembrane helix</keyword>
<evidence type="ECO:0000313" key="3">
    <source>
        <dbReference type="Proteomes" id="UP000267606"/>
    </source>
</evidence>
<dbReference type="AlphaFoldDB" id="A0A183HXE1"/>
<dbReference type="EMBL" id="UZAJ01018496">
    <property type="protein sequence ID" value="VDO82339.1"/>
    <property type="molecule type" value="Genomic_DNA"/>
</dbReference>
<proteinExistence type="predicted"/>
<protein>
    <submittedName>
        <fullName evidence="4">Secreted protein</fullName>
    </submittedName>
</protein>
<organism evidence="4">
    <name type="scientific">Onchocerca flexuosa</name>
    <dbReference type="NCBI Taxonomy" id="387005"/>
    <lineage>
        <taxon>Eukaryota</taxon>
        <taxon>Metazoa</taxon>
        <taxon>Ecdysozoa</taxon>
        <taxon>Nematoda</taxon>
        <taxon>Chromadorea</taxon>
        <taxon>Rhabditida</taxon>
        <taxon>Spirurina</taxon>
        <taxon>Spiruromorpha</taxon>
        <taxon>Filarioidea</taxon>
        <taxon>Onchocercidae</taxon>
        <taxon>Onchocerca</taxon>
    </lineage>
</organism>
<evidence type="ECO:0000313" key="4">
    <source>
        <dbReference type="WBParaSite" id="OFLC_0001215301-mRNA-1"/>
    </source>
</evidence>
<dbReference type="WBParaSite" id="OFLC_0001215301-mRNA-1">
    <property type="protein sequence ID" value="OFLC_0001215301-mRNA-1"/>
    <property type="gene ID" value="OFLC_0001215301"/>
</dbReference>
<reference evidence="4" key="1">
    <citation type="submission" date="2016-06" db="UniProtKB">
        <authorList>
            <consortium name="WormBaseParasite"/>
        </authorList>
    </citation>
    <scope>IDENTIFICATION</scope>
</reference>
<sequence>MLPVGSMLVKLVFPSFFIDWNRNAVHNKMCCFLKFTIRLIEPKQTGFNSCLQYAKTVQAVLADGTTVVRIASSLNLICIFEPANKFLAQRIWGMTASCENFNDLENVLEKVMKIYQQFIFLLRNICFAFINFQFLLLY</sequence>
<name>A0A183HXE1_9BILA</name>